<reference evidence="3" key="3">
    <citation type="submission" date="2020-02" db="EMBL/GenBank/DDBJ databases">
        <title>Unexpected conservation and global transmission of agrobacterial virulence plasmids.</title>
        <authorList>
            <person name="Weisberg A.J."/>
            <person name="Davis E.W. II"/>
            <person name="Tabima J.R."/>
            <person name="Belcher M.S."/>
            <person name="Miller M."/>
            <person name="Kuo C.-H."/>
            <person name="Loper J.E."/>
            <person name="Grunwald N.J."/>
            <person name="Putnam M.L."/>
            <person name="Chang J.H."/>
        </authorList>
    </citation>
    <scope>NUCLEOTIDE SEQUENCE</scope>
    <source>
        <strain evidence="3">Q15/94</strain>
    </source>
</reference>
<dbReference type="Proteomes" id="UP000663946">
    <property type="component" value="Chromosome 1"/>
</dbReference>
<dbReference type="EMBL" id="CP049216">
    <property type="protein sequence ID" value="QTG14422.1"/>
    <property type="molecule type" value="Genomic_DNA"/>
</dbReference>
<dbReference type="SUPFAM" id="SSF50475">
    <property type="entry name" value="FMN-binding split barrel"/>
    <property type="match status" value="1"/>
</dbReference>
<accession>A0A1B9U6H2</accession>
<dbReference type="EMBL" id="LXKT01000001">
    <property type="protein sequence ID" value="OCJ43069.1"/>
    <property type="molecule type" value="Genomic_DNA"/>
</dbReference>
<dbReference type="Proteomes" id="UP000702952">
    <property type="component" value="Unassembled WGS sequence"/>
</dbReference>
<dbReference type="OrthoDB" id="8137294at2"/>
<evidence type="ECO:0000313" key="1">
    <source>
        <dbReference type="EMBL" id="NTC30466.1"/>
    </source>
</evidence>
<evidence type="ECO:0000313" key="3">
    <source>
        <dbReference type="EMBL" id="QTG14422.1"/>
    </source>
</evidence>
<dbReference type="EMBL" id="JAAMAY010000030">
    <property type="protein sequence ID" value="NTC30466.1"/>
    <property type="molecule type" value="Genomic_DNA"/>
</dbReference>
<dbReference type="InterPro" id="IPR024747">
    <property type="entry name" value="Pyridox_Oxase-rel"/>
</dbReference>
<evidence type="ECO:0000313" key="2">
    <source>
        <dbReference type="EMBL" id="OCJ43069.1"/>
    </source>
</evidence>
<dbReference type="Proteomes" id="UP000093451">
    <property type="component" value="Unassembled WGS sequence"/>
</dbReference>
<gene>
    <name evidence="2" type="ORF">A6U91_02665</name>
    <name evidence="1" type="ORF">G6M46_20240</name>
    <name evidence="3" type="ORF">G6M86_05590</name>
</gene>
<protein>
    <submittedName>
        <fullName evidence="1">Pyridoxamine 5'-phosphate oxidase family protein</fullName>
    </submittedName>
</protein>
<name>A0A1B9U6H2_AGRTU</name>
<dbReference type="Gene3D" id="2.30.110.10">
    <property type="entry name" value="Electron Transport, Fmn-binding Protein, Chain A"/>
    <property type="match status" value="1"/>
</dbReference>
<proteinExistence type="predicted"/>
<dbReference type="InterPro" id="IPR012349">
    <property type="entry name" value="Split_barrel_FMN-bd"/>
</dbReference>
<dbReference type="Pfam" id="PF12900">
    <property type="entry name" value="Pyridox_ox_2"/>
    <property type="match status" value="1"/>
</dbReference>
<dbReference type="AlphaFoldDB" id="A0A1B9U6H2"/>
<reference evidence="1" key="2">
    <citation type="journal article" date="2020" name="Science">
        <title>Unexpected conservation and global transmission of agrobacterial virulence plasmids.</title>
        <authorList>
            <person name="Weisberg A.J."/>
            <person name="Davis E.W. 2nd"/>
            <person name="Tabima J."/>
            <person name="Belcher M.S."/>
            <person name="Miller M."/>
            <person name="Kuo C.H."/>
            <person name="Loper J.E."/>
            <person name="Grunwald N.J."/>
            <person name="Putnam M.L."/>
            <person name="Chang J.H."/>
        </authorList>
    </citation>
    <scope>NUCLEOTIDE SEQUENCE</scope>
    <source>
        <strain evidence="1">17-1853-1a</strain>
    </source>
</reference>
<organism evidence="1 5">
    <name type="scientific">Agrobacterium tumefaciens</name>
    <dbReference type="NCBI Taxonomy" id="358"/>
    <lineage>
        <taxon>Bacteria</taxon>
        <taxon>Pseudomonadati</taxon>
        <taxon>Pseudomonadota</taxon>
        <taxon>Alphaproteobacteria</taxon>
        <taxon>Hyphomicrobiales</taxon>
        <taxon>Rhizobiaceae</taxon>
        <taxon>Rhizobium/Agrobacterium group</taxon>
        <taxon>Agrobacterium</taxon>
        <taxon>Agrobacterium tumefaciens complex</taxon>
    </lineage>
</organism>
<evidence type="ECO:0000313" key="4">
    <source>
        <dbReference type="Proteomes" id="UP000093451"/>
    </source>
</evidence>
<reference evidence="2 4" key="1">
    <citation type="journal article" date="2016" name="PeerJ">
        <title>Gall-ID: tools for genotyping gall-causing phytopathogenic bacteria.</title>
        <authorList>
            <person name="Davis E.W.II."/>
            <person name="Weisberg A.J."/>
            <person name="Tabima J.F."/>
            <person name="Grunwald N.J."/>
            <person name="Chang J.H."/>
        </authorList>
    </citation>
    <scope>NUCLEOTIDE SEQUENCE [LARGE SCALE GENOMIC DNA]</scope>
    <source>
        <strain evidence="2 4">N2/73</strain>
    </source>
</reference>
<sequence length="150" mass="17365">MTSAECIAFLSRMSFGHLACIDHDRPYVVPIHFVFHEGGVYSFSMMGAKIENMRLNPHVCLQVDEVKNTSTWTSVILHGLYQELEDNEQWQSERIYAWSLIQKHPNWWEPGGSTIHPHENGTDSTKPIFFSIQKESLTGRKAVQREDFVR</sequence>
<evidence type="ECO:0000313" key="5">
    <source>
        <dbReference type="Proteomes" id="UP000702952"/>
    </source>
</evidence>